<comment type="caution">
    <text evidence="4">The sequence shown here is derived from an EMBL/GenBank/DDBJ whole genome shotgun (WGS) entry which is preliminary data.</text>
</comment>
<dbReference type="EMBL" id="JANBPT010001677">
    <property type="protein sequence ID" value="KAJ1905867.1"/>
    <property type="molecule type" value="Genomic_DNA"/>
</dbReference>
<dbReference type="Gene3D" id="2.40.40.10">
    <property type="entry name" value="RlpA-like domain"/>
    <property type="match status" value="1"/>
</dbReference>
<dbReference type="CDD" id="cd22191">
    <property type="entry name" value="DPBB_RlpA_EXP_N-like"/>
    <property type="match status" value="1"/>
</dbReference>
<feature type="compositionally biased region" description="Basic and acidic residues" evidence="2">
    <location>
        <begin position="87"/>
        <end position="105"/>
    </location>
</feature>
<feature type="compositionally biased region" description="Low complexity" evidence="2">
    <location>
        <begin position="45"/>
        <end position="62"/>
    </location>
</feature>
<accession>A0A9W7ZFR3</accession>
<feature type="region of interest" description="Disordered" evidence="2">
    <location>
        <begin position="34"/>
        <end position="212"/>
    </location>
</feature>
<evidence type="ECO:0000256" key="2">
    <source>
        <dbReference type="SAM" id="MobiDB-lite"/>
    </source>
</evidence>
<dbReference type="SUPFAM" id="SSF50685">
    <property type="entry name" value="Barwin-like endoglucanases"/>
    <property type="match status" value="1"/>
</dbReference>
<name>A0A9W7ZFR3_9FUNG</name>
<proteinExistence type="predicted"/>
<organism evidence="4 5">
    <name type="scientific">Tieghemiomyces parasiticus</name>
    <dbReference type="NCBI Taxonomy" id="78921"/>
    <lineage>
        <taxon>Eukaryota</taxon>
        <taxon>Fungi</taxon>
        <taxon>Fungi incertae sedis</taxon>
        <taxon>Zoopagomycota</taxon>
        <taxon>Kickxellomycotina</taxon>
        <taxon>Dimargaritomycetes</taxon>
        <taxon>Dimargaritales</taxon>
        <taxon>Dimargaritaceae</taxon>
        <taxon>Tieghemiomyces</taxon>
    </lineage>
</organism>
<evidence type="ECO:0000313" key="4">
    <source>
        <dbReference type="EMBL" id="KAJ1905867.1"/>
    </source>
</evidence>
<sequence>MKVTYFVLITSVALLGVTTAAPITSVPQAQALARRSGGGATKCVPKSMPTSTESPTPSDATTGDLSAAPSAGLSDEERSAPVPRGGSSEEEKVDPKKKADKKDSKEEESDDSSDATEEENEEKDSSDATEEEDKEEDSSDTTDEEDKEEDSSDAAKEKKKEKDESDETQDEESTGSEDDPSDDGSANDGDKTPKGGQTGKGSFYDQTGTTGFCGTKLEGDVVALSEKLMGKGGKSPLCGKKVSVTSGSTTRTFTIADSCVGCPENQLDFLKGGALKLNSDFEEKGIIPITFKIEK</sequence>
<feature type="compositionally biased region" description="Basic and acidic residues" evidence="2">
    <location>
        <begin position="153"/>
        <end position="163"/>
    </location>
</feature>
<dbReference type="InterPro" id="IPR036908">
    <property type="entry name" value="RlpA-like_sf"/>
</dbReference>
<gene>
    <name evidence="4" type="ORF">IWQ60_012190</name>
</gene>
<dbReference type="InterPro" id="IPR051477">
    <property type="entry name" value="Expansin_CellWall"/>
</dbReference>
<reference evidence="4" key="1">
    <citation type="submission" date="2022-07" db="EMBL/GenBank/DDBJ databases">
        <title>Phylogenomic reconstructions and comparative analyses of Kickxellomycotina fungi.</title>
        <authorList>
            <person name="Reynolds N.K."/>
            <person name="Stajich J.E."/>
            <person name="Barry K."/>
            <person name="Grigoriev I.V."/>
            <person name="Crous P."/>
            <person name="Smith M.E."/>
        </authorList>
    </citation>
    <scope>NUCLEOTIDE SEQUENCE</scope>
    <source>
        <strain evidence="4">RSA 861</strain>
    </source>
</reference>
<feature type="chain" id="PRO_5040775834" description="RlpA-like protein double-psi beta-barrel domain-containing protein" evidence="3">
    <location>
        <begin position="21"/>
        <end position="295"/>
    </location>
</feature>
<evidence type="ECO:0000313" key="5">
    <source>
        <dbReference type="Proteomes" id="UP001150569"/>
    </source>
</evidence>
<evidence type="ECO:0008006" key="6">
    <source>
        <dbReference type="Google" id="ProtNLM"/>
    </source>
</evidence>
<dbReference type="AlphaFoldDB" id="A0A9W7ZFR3"/>
<dbReference type="Proteomes" id="UP001150569">
    <property type="component" value="Unassembled WGS sequence"/>
</dbReference>
<feature type="compositionally biased region" description="Acidic residues" evidence="2">
    <location>
        <begin position="164"/>
        <end position="182"/>
    </location>
</feature>
<feature type="compositionally biased region" description="Acidic residues" evidence="2">
    <location>
        <begin position="106"/>
        <end position="152"/>
    </location>
</feature>
<dbReference type="PANTHER" id="PTHR31836:SF28">
    <property type="entry name" value="SRCR DOMAIN-CONTAINING PROTEIN-RELATED"/>
    <property type="match status" value="1"/>
</dbReference>
<evidence type="ECO:0000256" key="1">
    <source>
        <dbReference type="ARBA" id="ARBA00022729"/>
    </source>
</evidence>
<dbReference type="PANTHER" id="PTHR31836">
    <property type="match status" value="1"/>
</dbReference>
<evidence type="ECO:0000256" key="3">
    <source>
        <dbReference type="SAM" id="SignalP"/>
    </source>
</evidence>
<dbReference type="OrthoDB" id="406505at2759"/>
<keyword evidence="1 3" id="KW-0732">Signal</keyword>
<feature type="signal peptide" evidence="3">
    <location>
        <begin position="1"/>
        <end position="20"/>
    </location>
</feature>
<protein>
    <recommendedName>
        <fullName evidence="6">RlpA-like protein double-psi beta-barrel domain-containing protein</fullName>
    </recommendedName>
</protein>
<keyword evidence="5" id="KW-1185">Reference proteome</keyword>